<evidence type="ECO:0000256" key="2">
    <source>
        <dbReference type="ARBA" id="ARBA00023002"/>
    </source>
</evidence>
<accession>A0A7U3SQ54</accession>
<dbReference type="PRINTS" id="PR00368">
    <property type="entry name" value="FADPNR"/>
</dbReference>
<gene>
    <name evidence="4" type="ORF">IZT61_16060</name>
</gene>
<keyword evidence="1" id="KW-0285">Flavoprotein</keyword>
<organism evidence="4 5">
    <name type="scientific">Pedobacter endophyticus</name>
    <dbReference type="NCBI Taxonomy" id="2789740"/>
    <lineage>
        <taxon>Bacteria</taxon>
        <taxon>Pseudomonadati</taxon>
        <taxon>Bacteroidota</taxon>
        <taxon>Sphingobacteriia</taxon>
        <taxon>Sphingobacteriales</taxon>
        <taxon>Sphingobacteriaceae</taxon>
        <taxon>Pedobacter</taxon>
    </lineage>
</organism>
<dbReference type="RefSeq" id="WP_196098061.1">
    <property type="nucleotide sequence ID" value="NZ_CP064939.1"/>
</dbReference>
<dbReference type="AlphaFoldDB" id="A0A7U3SQ54"/>
<dbReference type="SUPFAM" id="SSF51905">
    <property type="entry name" value="FAD/NAD(P)-binding domain"/>
    <property type="match status" value="1"/>
</dbReference>
<evidence type="ECO:0000256" key="1">
    <source>
        <dbReference type="ARBA" id="ARBA00022630"/>
    </source>
</evidence>
<dbReference type="GO" id="GO:0016491">
    <property type="term" value="F:oxidoreductase activity"/>
    <property type="evidence" value="ECO:0007669"/>
    <property type="project" value="UniProtKB-KW"/>
</dbReference>
<evidence type="ECO:0000313" key="5">
    <source>
        <dbReference type="Proteomes" id="UP000594759"/>
    </source>
</evidence>
<evidence type="ECO:0000313" key="4">
    <source>
        <dbReference type="EMBL" id="QPH38584.1"/>
    </source>
</evidence>
<dbReference type="Proteomes" id="UP000594759">
    <property type="component" value="Chromosome"/>
</dbReference>
<evidence type="ECO:0000259" key="3">
    <source>
        <dbReference type="Pfam" id="PF07992"/>
    </source>
</evidence>
<proteinExistence type="predicted"/>
<protein>
    <submittedName>
        <fullName evidence="4">NAD(P)/FAD-dependent oxidoreductase</fullName>
    </submittedName>
</protein>
<keyword evidence="2" id="KW-0560">Oxidoreductase</keyword>
<dbReference type="Gene3D" id="3.50.50.60">
    <property type="entry name" value="FAD/NAD(P)-binding domain"/>
    <property type="match status" value="2"/>
</dbReference>
<dbReference type="Pfam" id="PF07992">
    <property type="entry name" value="Pyr_redox_2"/>
    <property type="match status" value="1"/>
</dbReference>
<dbReference type="InterPro" id="IPR050097">
    <property type="entry name" value="Ferredoxin-NADP_redctase_2"/>
</dbReference>
<reference evidence="4 5" key="1">
    <citation type="submission" date="2020-11" db="EMBL/GenBank/DDBJ databases">
        <title>Pedobacter endophytica, an endophytic bacteria isolated form Carex pumila.</title>
        <authorList>
            <person name="Peng Y."/>
            <person name="Jiang L."/>
            <person name="Lee J."/>
        </authorList>
    </citation>
    <scope>NUCLEOTIDE SEQUENCE [LARGE SCALE GENOMIC DNA]</scope>
    <source>
        <strain evidence="4 5">JBR3-12</strain>
    </source>
</reference>
<dbReference type="InterPro" id="IPR036188">
    <property type="entry name" value="FAD/NAD-bd_sf"/>
</dbReference>
<feature type="domain" description="FAD/NAD(P)-binding" evidence="3">
    <location>
        <begin position="3"/>
        <end position="275"/>
    </location>
</feature>
<dbReference type="KEGG" id="pex:IZT61_16060"/>
<keyword evidence="5" id="KW-1185">Reference proteome</keyword>
<dbReference type="InterPro" id="IPR023753">
    <property type="entry name" value="FAD/NAD-binding_dom"/>
</dbReference>
<dbReference type="PRINTS" id="PR00469">
    <property type="entry name" value="PNDRDTASEII"/>
</dbReference>
<sequence length="299" mass="32546">MKFDVIIIGGSYAGLSAALALARAVRSVLVVDAGQPCNRQTPHSHNFLTHDGDKPADISAVAKAEVLKYPTVQFVDGTVVGAEKQSAGFGITLASGENFSARKLLISTGLKDLLPPIKGFAACWAISIVHCPYCHGYEIRDEKIGLLMNGDHAFEMARNLNHWNKDLTVLTNGKSNLTAQQTEKLASKSIKIIEEEIAEFEHEEGVLKNVVFSNGEKLILKAVYARAEVQQHVDFHLQLGFELTELNTIKVDEQQKTTADDVYAAGDCTTLMRSIPIITASGTLAAIMMNKEMISEDFG</sequence>
<dbReference type="PANTHER" id="PTHR48105">
    <property type="entry name" value="THIOREDOXIN REDUCTASE 1-RELATED-RELATED"/>
    <property type="match status" value="1"/>
</dbReference>
<name>A0A7U3SQ54_9SPHI</name>
<dbReference type="EMBL" id="CP064939">
    <property type="protein sequence ID" value="QPH38584.1"/>
    <property type="molecule type" value="Genomic_DNA"/>
</dbReference>